<comment type="caution">
    <text evidence="2">The sequence shown here is derived from an EMBL/GenBank/DDBJ whole genome shotgun (WGS) entry which is preliminary data.</text>
</comment>
<name>A0AAV1ZFN8_9ARAC</name>
<protein>
    <submittedName>
        <fullName evidence="2">Uncharacterized protein</fullName>
    </submittedName>
</protein>
<keyword evidence="3" id="KW-1185">Reference proteome</keyword>
<organism evidence="2 3">
    <name type="scientific">Larinioides sclopetarius</name>
    <dbReference type="NCBI Taxonomy" id="280406"/>
    <lineage>
        <taxon>Eukaryota</taxon>
        <taxon>Metazoa</taxon>
        <taxon>Ecdysozoa</taxon>
        <taxon>Arthropoda</taxon>
        <taxon>Chelicerata</taxon>
        <taxon>Arachnida</taxon>
        <taxon>Araneae</taxon>
        <taxon>Araneomorphae</taxon>
        <taxon>Entelegynae</taxon>
        <taxon>Araneoidea</taxon>
        <taxon>Araneidae</taxon>
        <taxon>Larinioides</taxon>
    </lineage>
</organism>
<reference evidence="2 3" key="1">
    <citation type="submission" date="2024-04" db="EMBL/GenBank/DDBJ databases">
        <authorList>
            <person name="Rising A."/>
            <person name="Reimegard J."/>
            <person name="Sonavane S."/>
            <person name="Akerstrom W."/>
            <person name="Nylinder S."/>
            <person name="Hedman E."/>
            <person name="Kallberg Y."/>
        </authorList>
    </citation>
    <scope>NUCLEOTIDE SEQUENCE [LARGE SCALE GENOMIC DNA]</scope>
</reference>
<dbReference type="AlphaFoldDB" id="A0AAV1ZFN8"/>
<sequence length="177" mass="20237">MAVDQFSASEIIFHQNLLSYGHEIRYTFSLHNAAALQEDWHFMKEFETGCEMAPTAWKIRMTLERATNRLLVSGTAKLKRSDSMKVPVRIFFAVKILHDEFKSHIPTPDVEDIANPGDEFIINVSSIVPHKCDYLLRDKLSVLVHIYIRDCHHRKQKVFSKPGSSGKTGGKLHCSKL</sequence>
<feature type="region of interest" description="Disordered" evidence="1">
    <location>
        <begin position="158"/>
        <end position="177"/>
    </location>
</feature>
<accession>A0AAV1ZFN8</accession>
<evidence type="ECO:0000313" key="2">
    <source>
        <dbReference type="EMBL" id="CAL1269169.1"/>
    </source>
</evidence>
<evidence type="ECO:0000256" key="1">
    <source>
        <dbReference type="SAM" id="MobiDB-lite"/>
    </source>
</evidence>
<proteinExistence type="predicted"/>
<gene>
    <name evidence="2" type="ORF">LARSCL_LOCUS4594</name>
</gene>
<dbReference type="EMBL" id="CAXIEN010000039">
    <property type="protein sequence ID" value="CAL1269169.1"/>
    <property type="molecule type" value="Genomic_DNA"/>
</dbReference>
<evidence type="ECO:0000313" key="3">
    <source>
        <dbReference type="Proteomes" id="UP001497382"/>
    </source>
</evidence>
<dbReference type="Proteomes" id="UP001497382">
    <property type="component" value="Unassembled WGS sequence"/>
</dbReference>